<dbReference type="InterPro" id="IPR015424">
    <property type="entry name" value="PyrdxlP-dep_Trfase"/>
</dbReference>
<evidence type="ECO:0000256" key="2">
    <source>
        <dbReference type="ARBA" id="ARBA00007441"/>
    </source>
</evidence>
<keyword evidence="5" id="KW-0663">Pyridoxal phosphate</keyword>
<dbReference type="Proteomes" id="UP001500839">
    <property type="component" value="Unassembled WGS sequence"/>
</dbReference>
<dbReference type="EMBL" id="BAABKQ010000001">
    <property type="protein sequence ID" value="GAA4821771.1"/>
    <property type="molecule type" value="Genomic_DNA"/>
</dbReference>
<keyword evidence="9" id="KW-1185">Reference proteome</keyword>
<comment type="caution">
    <text evidence="8">The sequence shown here is derived from an EMBL/GenBank/DDBJ whole genome shotgun (WGS) entry which is preliminary data.</text>
</comment>
<keyword evidence="4" id="KW-0808">Transferase</keyword>
<evidence type="ECO:0000256" key="1">
    <source>
        <dbReference type="ARBA" id="ARBA00001933"/>
    </source>
</evidence>
<organism evidence="8 9">
    <name type="scientific">Tomitella cavernea</name>
    <dbReference type="NCBI Taxonomy" id="1387982"/>
    <lineage>
        <taxon>Bacteria</taxon>
        <taxon>Bacillati</taxon>
        <taxon>Actinomycetota</taxon>
        <taxon>Actinomycetes</taxon>
        <taxon>Mycobacteriales</taxon>
        <taxon>Tomitella</taxon>
    </lineage>
</organism>
<feature type="domain" description="Aminotransferase class I/classII large" evidence="7">
    <location>
        <begin position="55"/>
        <end position="402"/>
    </location>
</feature>
<dbReference type="GO" id="GO:0008483">
    <property type="term" value="F:transaminase activity"/>
    <property type="evidence" value="ECO:0007669"/>
    <property type="project" value="UniProtKB-KW"/>
</dbReference>
<dbReference type="EC" id="2.6.1.2" evidence="6"/>
<evidence type="ECO:0000256" key="5">
    <source>
        <dbReference type="ARBA" id="ARBA00022898"/>
    </source>
</evidence>
<evidence type="ECO:0000256" key="4">
    <source>
        <dbReference type="ARBA" id="ARBA00022679"/>
    </source>
</evidence>
<proteinExistence type="inferred from homology"/>
<dbReference type="Gene3D" id="3.90.1150.10">
    <property type="entry name" value="Aspartate Aminotransferase, domain 1"/>
    <property type="match status" value="1"/>
</dbReference>
<dbReference type="InterPro" id="IPR015421">
    <property type="entry name" value="PyrdxlP-dep_Trfase_major"/>
</dbReference>
<reference evidence="9" key="1">
    <citation type="journal article" date="2019" name="Int. J. Syst. Evol. Microbiol.">
        <title>The Global Catalogue of Microorganisms (GCM) 10K type strain sequencing project: providing services to taxonomists for standard genome sequencing and annotation.</title>
        <authorList>
            <consortium name="The Broad Institute Genomics Platform"/>
            <consortium name="The Broad Institute Genome Sequencing Center for Infectious Disease"/>
            <person name="Wu L."/>
            <person name="Ma J."/>
        </authorList>
    </citation>
    <scope>NUCLEOTIDE SEQUENCE [LARGE SCALE GENOMIC DNA]</scope>
    <source>
        <strain evidence="9">JCM 18542</strain>
    </source>
</reference>
<protein>
    <recommendedName>
        <fullName evidence="6">alanine transaminase</fullName>
        <ecNumber evidence="6">2.6.1.2</ecNumber>
    </recommendedName>
</protein>
<evidence type="ECO:0000259" key="7">
    <source>
        <dbReference type="Pfam" id="PF00155"/>
    </source>
</evidence>
<dbReference type="Gene3D" id="3.40.640.10">
    <property type="entry name" value="Type I PLP-dependent aspartate aminotransferase-like (Major domain)"/>
    <property type="match status" value="1"/>
</dbReference>
<evidence type="ECO:0000313" key="9">
    <source>
        <dbReference type="Proteomes" id="UP001500839"/>
    </source>
</evidence>
<sequence>MSISDNVRPESTPAPLDYPAHRALEQSQKLQNVLYEIRGPVHAHAARMEAEGHRILKLNIGNPATFGFDAPDVIMRDMIAALPYAQGYSESKGILSARRAIVTRYELEPGFPHLDVEDIFLGNGVSELITITMQALLNDGDEVLIPAPDYPLWTAMTSLAGGTPVHYLCDEDNGWQPDIEDLESKITPHTKALLVINPNNPTGAVYSREVLEQLVELARKHRLLLLADEIYDRILYDGAQHTSLASLAPDMLCLTFNGLSKTYRVAGYRAGWLAVTGPKGHATGFLEGINLLASTRLCPNVPAQHAIQVALGGYQSVNDLILPGGRLLEQRDAAVSGLNAIPGVSCVAPKGALYVFPRLDPEVHEIHDDEQLVHDLLTSEKILVTQGTGFNWPHPDHLRIVTLPWARDLSVAVERLGNFLAGYSQ</sequence>
<dbReference type="SUPFAM" id="SSF53383">
    <property type="entry name" value="PLP-dependent transferases"/>
    <property type="match status" value="1"/>
</dbReference>
<dbReference type="Pfam" id="PF00155">
    <property type="entry name" value="Aminotran_1_2"/>
    <property type="match status" value="1"/>
</dbReference>
<gene>
    <name evidence="8" type="ORF">GCM10023353_32660</name>
</gene>
<evidence type="ECO:0000313" key="8">
    <source>
        <dbReference type="EMBL" id="GAA4821771.1"/>
    </source>
</evidence>
<keyword evidence="3 8" id="KW-0032">Aminotransferase</keyword>
<dbReference type="InterPro" id="IPR051926">
    <property type="entry name" value="Ala_Aminotransferase"/>
</dbReference>
<dbReference type="CDD" id="cd00609">
    <property type="entry name" value="AAT_like"/>
    <property type="match status" value="1"/>
</dbReference>
<accession>A0ABP9D449</accession>
<dbReference type="InterPro" id="IPR004839">
    <property type="entry name" value="Aminotransferase_I/II_large"/>
</dbReference>
<comment type="similarity">
    <text evidence="2">Belongs to the class-I pyridoxal-phosphate-dependent aminotransferase family.</text>
</comment>
<comment type="cofactor">
    <cofactor evidence="1">
        <name>pyridoxal 5'-phosphate</name>
        <dbReference type="ChEBI" id="CHEBI:597326"/>
    </cofactor>
</comment>
<name>A0ABP9D449_9ACTN</name>
<evidence type="ECO:0000256" key="3">
    <source>
        <dbReference type="ARBA" id="ARBA00022576"/>
    </source>
</evidence>
<evidence type="ECO:0000256" key="6">
    <source>
        <dbReference type="ARBA" id="ARBA00026106"/>
    </source>
</evidence>
<dbReference type="InterPro" id="IPR015422">
    <property type="entry name" value="PyrdxlP-dep_Trfase_small"/>
</dbReference>
<dbReference type="PANTHER" id="PTHR43488">
    <property type="entry name" value="GLUTAMATE-PYRUVATE AMINOTRANSFERASE ALAA"/>
    <property type="match status" value="1"/>
</dbReference>
<dbReference type="PANTHER" id="PTHR43488:SF2">
    <property type="entry name" value="GLUTAMATE-PYRUVATE AMINOTRANSFERASE ALAA"/>
    <property type="match status" value="1"/>
</dbReference>